<dbReference type="InParanoid" id="A0A0H2R7X9"/>
<proteinExistence type="predicted"/>
<keyword evidence="1" id="KW-0175">Coiled coil</keyword>
<name>A0A0H2R7X9_9AGAM</name>
<organism evidence="3 4">
    <name type="scientific">Schizopora paradoxa</name>
    <dbReference type="NCBI Taxonomy" id="27342"/>
    <lineage>
        <taxon>Eukaryota</taxon>
        <taxon>Fungi</taxon>
        <taxon>Dikarya</taxon>
        <taxon>Basidiomycota</taxon>
        <taxon>Agaricomycotina</taxon>
        <taxon>Agaricomycetes</taxon>
        <taxon>Hymenochaetales</taxon>
        <taxon>Schizoporaceae</taxon>
        <taxon>Schizopora</taxon>
    </lineage>
</organism>
<accession>A0A0H2R7X9</accession>
<feature type="region of interest" description="Disordered" evidence="2">
    <location>
        <begin position="241"/>
        <end position="260"/>
    </location>
</feature>
<feature type="coiled-coil region" evidence="1">
    <location>
        <begin position="292"/>
        <end position="375"/>
    </location>
</feature>
<evidence type="ECO:0000313" key="4">
    <source>
        <dbReference type="Proteomes" id="UP000053477"/>
    </source>
</evidence>
<evidence type="ECO:0000313" key="3">
    <source>
        <dbReference type="EMBL" id="KLO05613.1"/>
    </source>
</evidence>
<evidence type="ECO:0000256" key="2">
    <source>
        <dbReference type="SAM" id="MobiDB-lite"/>
    </source>
</evidence>
<keyword evidence="4" id="KW-1185">Reference proteome</keyword>
<evidence type="ECO:0000256" key="1">
    <source>
        <dbReference type="SAM" id="Coils"/>
    </source>
</evidence>
<reference evidence="3 4" key="1">
    <citation type="submission" date="2015-04" db="EMBL/GenBank/DDBJ databases">
        <title>Complete genome sequence of Schizopora paradoxa KUC8140, a cosmopolitan wood degrader in East Asia.</title>
        <authorList>
            <consortium name="DOE Joint Genome Institute"/>
            <person name="Min B."/>
            <person name="Park H."/>
            <person name="Jang Y."/>
            <person name="Kim J.-J."/>
            <person name="Kim K.H."/>
            <person name="Pangilinan J."/>
            <person name="Lipzen A."/>
            <person name="Riley R."/>
            <person name="Grigoriev I.V."/>
            <person name="Spatafora J.W."/>
            <person name="Choi I.-G."/>
        </authorList>
    </citation>
    <scope>NUCLEOTIDE SEQUENCE [LARGE SCALE GENOMIC DNA]</scope>
    <source>
        <strain evidence="3 4">KUC8140</strain>
    </source>
</reference>
<dbReference type="Proteomes" id="UP000053477">
    <property type="component" value="Unassembled WGS sequence"/>
</dbReference>
<sequence>MSRWGYLEAVIFAIFKLENRFEEDGKTLKVWTPETLADTIRAHRRKTSFMPGCFMFKYISQILVRLEMSKFVVSVADPDNDEAFSLTRAAFERAAVFELEDFYPTNSRWTKLHRKRFRLVASQMVPNIYVLAKANNKTVLQNTQGVQTEVDGSNADMMAVDEQQDDLEDDADANEVDENLYNDNFVPPFSLILDQPAKPMVTPRKPSLPQDAYPTPSSAECPPAPSFSLRRAFNLPDVMTDEDSFSPSASRIAEDGSNNSNMDVDAEASTDNHNGSGLKTVTRAELRWRAKYRRAKANNAHIRRRLRTYERRASDAEQALHKTLAKLRRERRISKEWMDGFQHQARRIKKLNAQRDELVNRIDKSRAAMIKAEKALSGGSKSRRRSY</sequence>
<dbReference type="EMBL" id="KQ086285">
    <property type="protein sequence ID" value="KLO05613.1"/>
    <property type="molecule type" value="Genomic_DNA"/>
</dbReference>
<dbReference type="AlphaFoldDB" id="A0A0H2R7X9"/>
<feature type="region of interest" description="Disordered" evidence="2">
    <location>
        <begin position="201"/>
        <end position="225"/>
    </location>
</feature>
<gene>
    <name evidence="3" type="ORF">SCHPADRAFT_946770</name>
</gene>
<protein>
    <submittedName>
        <fullName evidence="3">Uncharacterized protein</fullName>
    </submittedName>
</protein>